<dbReference type="Pfam" id="PF24787">
    <property type="entry name" value="TEX47"/>
    <property type="match status" value="1"/>
</dbReference>
<dbReference type="GO" id="GO:0009882">
    <property type="term" value="F:blue light photoreceptor activity"/>
    <property type="evidence" value="ECO:0007669"/>
    <property type="project" value="InterPro"/>
</dbReference>
<dbReference type="PROSITE" id="PS50925">
    <property type="entry name" value="BLUF"/>
    <property type="match status" value="1"/>
</dbReference>
<gene>
    <name evidence="3" type="primary">LOC108626702</name>
</gene>
<dbReference type="GeneID" id="108626702"/>
<dbReference type="Proteomes" id="UP000694925">
    <property type="component" value="Unplaced"/>
</dbReference>
<dbReference type="KEGG" id="ccal:108626702"/>
<dbReference type="PANTHER" id="PTHR34035">
    <property type="entry name" value="TESTIS-EXPRESSED PROTEIN 47"/>
    <property type="match status" value="1"/>
</dbReference>
<dbReference type="RefSeq" id="XP_026670823.1">
    <property type="nucleotide sequence ID" value="XM_026815022.1"/>
</dbReference>
<evidence type="ECO:0000259" key="1">
    <source>
        <dbReference type="PROSITE" id="PS50925"/>
    </source>
</evidence>
<keyword evidence="2" id="KW-1185">Reference proteome</keyword>
<sequence>MESIIRRLQAEYTNLSITGLFLVYPQYYIHMLEAPEDIIYRHFKSLHDDKIQDCEILQSIFLPTYHHVHQRFFSGWFHVFTIPPTLIQKIESYELEDIQVQMSNCYRKIYAFCDYISSTVRDRSVPMKDVVRNLNDKISRLYPESTLLEYLLNIDSPVLLTVKEYLKVYSSVPLVNLYSGNTTASSIVIVLYNFKYNCFQEYLQYQKKSPFIGYMKFVVRYR</sequence>
<dbReference type="SUPFAM" id="SSF54975">
    <property type="entry name" value="Acylphosphatase/BLUF domain-like"/>
    <property type="match status" value="1"/>
</dbReference>
<dbReference type="InterPro" id="IPR036046">
    <property type="entry name" value="Acylphosphatase-like_dom_sf"/>
</dbReference>
<evidence type="ECO:0000313" key="2">
    <source>
        <dbReference type="Proteomes" id="UP000694925"/>
    </source>
</evidence>
<dbReference type="PANTHER" id="PTHR34035:SF1">
    <property type="entry name" value="TESTIS-EXPRESSED PROTEIN 47"/>
    <property type="match status" value="1"/>
</dbReference>
<dbReference type="Gene3D" id="3.30.70.100">
    <property type="match status" value="1"/>
</dbReference>
<dbReference type="InterPro" id="IPR055308">
    <property type="entry name" value="TEX47-like"/>
</dbReference>
<dbReference type="AlphaFoldDB" id="A0AAJ7WC06"/>
<protein>
    <submittedName>
        <fullName evidence="3">Uncharacterized protein LOC108626702</fullName>
    </submittedName>
</protein>
<proteinExistence type="predicted"/>
<feature type="domain" description="BLUF" evidence="1">
    <location>
        <begin position="1"/>
        <end position="79"/>
    </location>
</feature>
<dbReference type="InterPro" id="IPR007024">
    <property type="entry name" value="BLUF_domain"/>
</dbReference>
<evidence type="ECO:0000313" key="3">
    <source>
        <dbReference type="RefSeq" id="XP_026670823.1"/>
    </source>
</evidence>
<name>A0AAJ7WC06_9HYME</name>
<dbReference type="GO" id="GO:0071949">
    <property type="term" value="F:FAD binding"/>
    <property type="evidence" value="ECO:0007669"/>
    <property type="project" value="InterPro"/>
</dbReference>
<accession>A0AAJ7WC06</accession>
<reference evidence="3" key="1">
    <citation type="submission" date="2025-08" db="UniProtKB">
        <authorList>
            <consortium name="RefSeq"/>
        </authorList>
    </citation>
    <scope>IDENTIFICATION</scope>
    <source>
        <tissue evidence="3">Whole body</tissue>
    </source>
</reference>
<organism evidence="2 3">
    <name type="scientific">Ceratina calcarata</name>
    <dbReference type="NCBI Taxonomy" id="156304"/>
    <lineage>
        <taxon>Eukaryota</taxon>
        <taxon>Metazoa</taxon>
        <taxon>Ecdysozoa</taxon>
        <taxon>Arthropoda</taxon>
        <taxon>Hexapoda</taxon>
        <taxon>Insecta</taxon>
        <taxon>Pterygota</taxon>
        <taxon>Neoptera</taxon>
        <taxon>Endopterygota</taxon>
        <taxon>Hymenoptera</taxon>
        <taxon>Apocrita</taxon>
        <taxon>Aculeata</taxon>
        <taxon>Apoidea</taxon>
        <taxon>Anthophila</taxon>
        <taxon>Apidae</taxon>
        <taxon>Ceratina</taxon>
        <taxon>Zadontomerus</taxon>
    </lineage>
</organism>